<protein>
    <recommendedName>
        <fullName evidence="6">THAP domain-containing protein 1</fullName>
    </recommendedName>
</protein>
<dbReference type="GO" id="GO:0005654">
    <property type="term" value="C:nucleoplasm"/>
    <property type="evidence" value="ECO:0007669"/>
    <property type="project" value="UniProtKB-SubCell"/>
</dbReference>
<evidence type="ECO:0000313" key="9">
    <source>
        <dbReference type="Proteomes" id="UP001174136"/>
    </source>
</evidence>
<dbReference type="Proteomes" id="UP001174136">
    <property type="component" value="Unassembled WGS sequence"/>
</dbReference>
<dbReference type="PANTHER" id="PTHR46600">
    <property type="entry name" value="THAP DOMAIN-CONTAINING"/>
    <property type="match status" value="1"/>
</dbReference>
<dbReference type="SMART" id="SM00692">
    <property type="entry name" value="DM3"/>
    <property type="match status" value="1"/>
</dbReference>
<comment type="caution">
    <text evidence="8">The sequence shown here is derived from an EMBL/GenBank/DDBJ whole genome shotgun (WGS) entry which is preliminary data.</text>
</comment>
<dbReference type="GO" id="GO:0006357">
    <property type="term" value="P:regulation of transcription by RNA polymerase II"/>
    <property type="evidence" value="ECO:0007669"/>
    <property type="project" value="TreeGrafter"/>
</dbReference>
<feature type="domain" description="THAP-type" evidence="7">
    <location>
        <begin position="1"/>
        <end position="77"/>
    </location>
</feature>
<sequence length="103" mass="11748">MSVFRVKERQLAYQKISFHSFPLDSALRAEWMRTIRRDNFTPTKNTRVCSRHFNATDIIVTPSGLRRLQKGTIPVLNGMGMSNLQEDPVFGIGVHGLSLMSRI</sequence>
<dbReference type="SUPFAM" id="SSF57716">
    <property type="entry name" value="Glucocorticoid receptor-like (DNA-binding domain)"/>
    <property type="match status" value="1"/>
</dbReference>
<keyword evidence="1" id="KW-0479">Metal-binding</keyword>
<keyword evidence="3" id="KW-0862">Zinc</keyword>
<keyword evidence="6" id="KW-0175">Coiled coil</keyword>
<keyword evidence="6" id="KW-0539">Nucleus</keyword>
<reference evidence="8" key="1">
    <citation type="journal article" date="2023" name="Front. Mar. Sci.">
        <title>A new Merluccius polli reference genome to investigate the effects of global change in West African waters.</title>
        <authorList>
            <person name="Mateo J.L."/>
            <person name="Blanco-Fernandez C."/>
            <person name="Garcia-Vazquez E."/>
            <person name="Machado-Schiaffino G."/>
        </authorList>
    </citation>
    <scope>NUCLEOTIDE SEQUENCE</scope>
    <source>
        <strain evidence="8">C29</strain>
        <tissue evidence="8">Fin</tissue>
    </source>
</reference>
<keyword evidence="6" id="KW-0131">Cell cycle</keyword>
<dbReference type="GO" id="GO:0008270">
    <property type="term" value="F:zinc ion binding"/>
    <property type="evidence" value="ECO:0007669"/>
    <property type="project" value="UniProtKB-KW"/>
</dbReference>
<evidence type="ECO:0000256" key="5">
    <source>
        <dbReference type="PROSITE-ProRule" id="PRU00309"/>
    </source>
</evidence>
<dbReference type="GO" id="GO:0000978">
    <property type="term" value="F:RNA polymerase II cis-regulatory region sequence-specific DNA binding"/>
    <property type="evidence" value="ECO:0007669"/>
    <property type="project" value="TreeGrafter"/>
</dbReference>
<dbReference type="EMBL" id="JAOPHQ010000298">
    <property type="protein sequence ID" value="KAK0155167.1"/>
    <property type="molecule type" value="Genomic_DNA"/>
</dbReference>
<keyword evidence="6" id="KW-0804">Transcription</keyword>
<dbReference type="InterPro" id="IPR038441">
    <property type="entry name" value="THAP_Znf_sf"/>
</dbReference>
<evidence type="ECO:0000256" key="6">
    <source>
        <dbReference type="RuleBase" id="RU369073"/>
    </source>
</evidence>
<dbReference type="InterPro" id="IPR026516">
    <property type="entry name" value="THAP1/10"/>
</dbReference>
<keyword evidence="6" id="KW-0805">Transcription regulation</keyword>
<dbReference type="InterPro" id="IPR006612">
    <property type="entry name" value="THAP_Znf"/>
</dbReference>
<comment type="function">
    <text evidence="6">DNA-binding transcription regulator that regulates endothelial cell proliferation and G1/S cell-cycle progression. Specifically binds the 5'-[AT]NTNN[GT]GGCA[AGT]-3' core DNA sequence and acts by modulating expression of pRB-E2F cell-cycle target genes.</text>
</comment>
<comment type="subcellular location">
    <subcellularLocation>
        <location evidence="6">Nucleus</location>
        <location evidence="6">Nucleoplasm</location>
    </subcellularLocation>
</comment>
<evidence type="ECO:0000259" key="7">
    <source>
        <dbReference type="PROSITE" id="PS50950"/>
    </source>
</evidence>
<evidence type="ECO:0000256" key="2">
    <source>
        <dbReference type="ARBA" id="ARBA00022771"/>
    </source>
</evidence>
<evidence type="ECO:0000256" key="1">
    <source>
        <dbReference type="ARBA" id="ARBA00022723"/>
    </source>
</evidence>
<evidence type="ECO:0000256" key="4">
    <source>
        <dbReference type="ARBA" id="ARBA00023125"/>
    </source>
</evidence>
<evidence type="ECO:0000313" key="8">
    <source>
        <dbReference type="EMBL" id="KAK0155167.1"/>
    </source>
</evidence>
<dbReference type="AlphaFoldDB" id="A0AA47PD02"/>
<dbReference type="Gene3D" id="6.20.210.20">
    <property type="entry name" value="THAP domain"/>
    <property type="match status" value="1"/>
</dbReference>
<evidence type="ECO:0000256" key="3">
    <source>
        <dbReference type="ARBA" id="ARBA00022833"/>
    </source>
</evidence>
<gene>
    <name evidence="8" type="primary">Thap2_5</name>
    <name evidence="8" type="ORF">N1851_002492</name>
</gene>
<keyword evidence="4 5" id="KW-0238">DNA-binding</keyword>
<keyword evidence="2 5" id="KW-0863">Zinc-finger</keyword>
<keyword evidence="9" id="KW-1185">Reference proteome</keyword>
<comment type="similarity">
    <text evidence="6">Belongs to the THAP1 family.</text>
</comment>
<organism evidence="8 9">
    <name type="scientific">Merluccius polli</name>
    <name type="common">Benguela hake</name>
    <name type="synonym">Merluccius cadenati</name>
    <dbReference type="NCBI Taxonomy" id="89951"/>
    <lineage>
        <taxon>Eukaryota</taxon>
        <taxon>Metazoa</taxon>
        <taxon>Chordata</taxon>
        <taxon>Craniata</taxon>
        <taxon>Vertebrata</taxon>
        <taxon>Euteleostomi</taxon>
        <taxon>Actinopterygii</taxon>
        <taxon>Neopterygii</taxon>
        <taxon>Teleostei</taxon>
        <taxon>Neoteleostei</taxon>
        <taxon>Acanthomorphata</taxon>
        <taxon>Zeiogadaria</taxon>
        <taxon>Gadariae</taxon>
        <taxon>Gadiformes</taxon>
        <taxon>Gadoidei</taxon>
        <taxon>Merlucciidae</taxon>
        <taxon>Merluccius</taxon>
    </lineage>
</organism>
<dbReference type="PANTHER" id="PTHR46600:SF7">
    <property type="entry name" value="SI:DKEY-228B2.6-RELATED"/>
    <property type="match status" value="1"/>
</dbReference>
<dbReference type="SMART" id="SM00980">
    <property type="entry name" value="THAP"/>
    <property type="match status" value="1"/>
</dbReference>
<name>A0AA47PD02_MERPO</name>
<accession>A0AA47PD02</accession>
<dbReference type="GO" id="GO:0001935">
    <property type="term" value="P:endothelial cell proliferation"/>
    <property type="evidence" value="ECO:0007669"/>
    <property type="project" value="UniProtKB-UniRule"/>
</dbReference>
<proteinExistence type="inferred from homology"/>
<dbReference type="GO" id="GO:0003700">
    <property type="term" value="F:DNA-binding transcription factor activity"/>
    <property type="evidence" value="ECO:0007669"/>
    <property type="project" value="UniProtKB-UniRule"/>
</dbReference>
<dbReference type="Pfam" id="PF05485">
    <property type="entry name" value="THAP"/>
    <property type="match status" value="1"/>
</dbReference>
<dbReference type="PROSITE" id="PS50950">
    <property type="entry name" value="ZF_THAP"/>
    <property type="match status" value="1"/>
</dbReference>